<dbReference type="PANTHER" id="PTHR12066">
    <property type="entry name" value="TELOMERASE REVERSE TRANSCRIPTASE"/>
    <property type="match status" value="1"/>
</dbReference>
<keyword evidence="6 13" id="KW-0548">Nucleotidyltransferase</keyword>
<evidence type="ECO:0000256" key="9">
    <source>
        <dbReference type="ARBA" id="ARBA00022895"/>
    </source>
</evidence>
<dbReference type="SUPFAM" id="SSF56672">
    <property type="entry name" value="DNA/RNA polymerases"/>
    <property type="match status" value="1"/>
</dbReference>
<keyword evidence="11 13" id="KW-0539">Nucleus</keyword>
<dbReference type="CDD" id="cd01648">
    <property type="entry name" value="TERT"/>
    <property type="match status" value="1"/>
</dbReference>
<evidence type="ECO:0000256" key="8">
    <source>
        <dbReference type="ARBA" id="ARBA00022842"/>
    </source>
</evidence>
<evidence type="ECO:0000256" key="5">
    <source>
        <dbReference type="ARBA" id="ARBA00022679"/>
    </source>
</evidence>
<keyword evidence="9 13" id="KW-0779">Telomere</keyword>
<evidence type="ECO:0000256" key="10">
    <source>
        <dbReference type="ARBA" id="ARBA00022918"/>
    </source>
</evidence>
<evidence type="ECO:0000256" key="3">
    <source>
        <dbReference type="ARBA" id="ARBA00016182"/>
    </source>
</evidence>
<comment type="similarity">
    <text evidence="1 13">Belongs to the reverse transcriptase family. Telomerase subfamily.</text>
</comment>
<dbReference type="Gene3D" id="1.10.132.70">
    <property type="match status" value="1"/>
</dbReference>
<sequence length="1142" mass="130144">MASTPLSSLFACVSTLSDYMYALVEDCQCLREADSPEFKRFLTTTLVGHRIINRRLKLECPIEKLADTVIKSIKWMIESEPRLPSCIGHRRNILALGYDMCQDGSTNWVKGIQELSNHHINSSMIELGRHRWQLLLERTGTVAMMHLLRHTSIFIPLHNSSFKQICGTPLVNLAMPPANKMYDPIFSTTAAYPGLRKGKRKQKDAESNDDFSRICNVQSSSKTRKIDTCQLASAQQQQQRTPLFSSITTSDSAKSSFLATDPPINSITLSTIPVDRIKMLYCVPRTSQHKVRWNLSPDFALNICKSPEDLLARIFSKIPNMAEHPPERLILLCKRMLKLHKEFNYRFHLFRQCPAPWQTADRGSEAMLFPTTRPENLFDSDNDEDDNLTIPVNSVPIPTQISPCSLDKSTPSSSLAGPFDRIHPPSELDIVSNVAVGVGDIGSSAERFALSGVERPKQNPPVKAVAANNGTKDDAASFLKMASSQHQIYMYLQLCIRSVIPRDLIGGKHNHRRLYKMLHALVHAGRYDDLSLHQAIQKLKLGEVKSWLDPQQPTAASMYACLIHWVLSGFAIQLIRGFFYVTEGSSTGNRLYFFRNDVWNSITRNAWKTLISDMFVHKARADVATDGKRWQRFGYSRMRLMPKERGFRAIANLKQSFILRKLNCSRNKGKQQVVFKEQHIQSTNKTLSNAMAAINYVRRSRPELFGSAIFGPDDAYERIKQFKDMTKDEWEYGKSRLFIAKMDIRRAYDTIPQGKLLTLLKEKLPDEEYTIFKYWTLSPSYGHRKPLFLRHAMPSCKSVPFGELAYSLSKNAKQLVFGDQSATDFIDTQAIYDLVSEHVTHNTVKAAWSILQQRRGIPQGSVLSSHLCNFFYAQLECEYLYKLIDPKKTLLLRIVDDFIIISTDRAQVAVLLEVLHKGIPEYGCEVNKAKTLANFDICVGGHPVDKTSSSRFPWCGILIDDSTLNVFVDYGRQARGPGIESTLNFGTAKSPGLLLRHRMLASVRVRMHRLYMDSKFNSKETVLLNLYQNFLVCAKKFHAVCQRILTHRNNCDFLIKVIDNVVTRAFVLLKKRCRDRLIPPADVTWLGLFAFRKILSRKQARHTKLIKLLDSRLAQPKISRIARRYRNITDSPLNDMVNSIAY</sequence>
<keyword evidence="16" id="KW-1185">Reference proteome</keyword>
<dbReference type="EMBL" id="JANBQD010000061">
    <property type="protein sequence ID" value="KAJ1989809.1"/>
    <property type="molecule type" value="Genomic_DNA"/>
</dbReference>
<reference evidence="15" key="1">
    <citation type="submission" date="2022-07" db="EMBL/GenBank/DDBJ databases">
        <title>Phylogenomic reconstructions and comparative analyses of Kickxellomycotina fungi.</title>
        <authorList>
            <person name="Reynolds N.K."/>
            <person name="Stajich J.E."/>
            <person name="Barry K."/>
            <person name="Grigoriev I.V."/>
            <person name="Crous P."/>
            <person name="Smith M.E."/>
        </authorList>
    </citation>
    <scope>NUCLEOTIDE SEQUENCE</scope>
    <source>
        <strain evidence="15">BCRC 34882</strain>
    </source>
</reference>
<dbReference type="Gene3D" id="1.10.357.90">
    <property type="match status" value="1"/>
</dbReference>
<comment type="subcellular location">
    <subcellularLocation>
        <location evidence="13">Nucleus</location>
    </subcellularLocation>
    <subcellularLocation>
        <location evidence="13">Chromosome</location>
        <location evidence="13">Telomere</location>
    </subcellularLocation>
</comment>
<dbReference type="PANTHER" id="PTHR12066:SF0">
    <property type="entry name" value="TELOMERASE REVERSE TRANSCRIPTASE"/>
    <property type="match status" value="1"/>
</dbReference>
<accession>A0ABQ8PIC6</accession>
<dbReference type="PRINTS" id="PR01365">
    <property type="entry name" value="TELOMERASERT"/>
</dbReference>
<evidence type="ECO:0000313" key="16">
    <source>
        <dbReference type="Proteomes" id="UP001151295"/>
    </source>
</evidence>
<evidence type="ECO:0000256" key="4">
    <source>
        <dbReference type="ARBA" id="ARBA00022454"/>
    </source>
</evidence>
<dbReference type="InterPro" id="IPR003545">
    <property type="entry name" value="Telomerase_RT"/>
</dbReference>
<dbReference type="Gene3D" id="3.30.70.2630">
    <property type="match status" value="1"/>
</dbReference>
<feature type="domain" description="Reverse transcriptase" evidence="14">
    <location>
        <begin position="622"/>
        <end position="959"/>
    </location>
</feature>
<gene>
    <name evidence="15" type="primary">EST2</name>
    <name evidence="15" type="ORF">EDC05_004429</name>
</gene>
<keyword evidence="8 13" id="KW-0460">Magnesium</keyword>
<evidence type="ECO:0000256" key="1">
    <source>
        <dbReference type="ARBA" id="ARBA00008001"/>
    </source>
</evidence>
<dbReference type="Pfam" id="PF00078">
    <property type="entry name" value="RVT_1"/>
    <property type="match status" value="1"/>
</dbReference>
<keyword evidence="5 13" id="KW-0808">Transferase</keyword>
<dbReference type="Pfam" id="PF12009">
    <property type="entry name" value="Telomerase_RBD"/>
    <property type="match status" value="1"/>
</dbReference>
<evidence type="ECO:0000256" key="6">
    <source>
        <dbReference type="ARBA" id="ARBA00022695"/>
    </source>
</evidence>
<keyword evidence="4 13" id="KW-0158">Chromosome</keyword>
<evidence type="ECO:0000256" key="2">
    <source>
        <dbReference type="ARBA" id="ARBA00012493"/>
    </source>
</evidence>
<dbReference type="SMART" id="SM00975">
    <property type="entry name" value="Telomerase_RBD"/>
    <property type="match status" value="1"/>
</dbReference>
<evidence type="ECO:0000256" key="7">
    <source>
        <dbReference type="ARBA" id="ARBA00022723"/>
    </source>
</evidence>
<evidence type="ECO:0000259" key="14">
    <source>
        <dbReference type="PROSITE" id="PS50878"/>
    </source>
</evidence>
<evidence type="ECO:0000256" key="11">
    <source>
        <dbReference type="ARBA" id="ARBA00023242"/>
    </source>
</evidence>
<comment type="caution">
    <text evidence="15">The sequence shown here is derived from an EMBL/GenBank/DDBJ whole genome shotgun (WGS) entry which is preliminary data.</text>
</comment>
<dbReference type="InterPro" id="IPR000477">
    <property type="entry name" value="RT_dom"/>
</dbReference>
<evidence type="ECO:0000313" key="15">
    <source>
        <dbReference type="EMBL" id="KAJ1989809.1"/>
    </source>
</evidence>
<evidence type="ECO:0000256" key="12">
    <source>
        <dbReference type="ARBA" id="ARBA00048173"/>
    </source>
</evidence>
<proteinExistence type="inferred from homology"/>
<comment type="function">
    <text evidence="13">Telomerase is a ribonucleoprotein enzyme essential for the replication of chromosome termini in most eukaryotes. It elongates telomeres. It is a reverse transcriptase that adds simple sequence repeats to chromosome ends by copying a template sequence within the RNA component of the enzyme.</text>
</comment>
<organism evidence="15 16">
    <name type="scientific">Coemansia umbellata</name>
    <dbReference type="NCBI Taxonomy" id="1424467"/>
    <lineage>
        <taxon>Eukaryota</taxon>
        <taxon>Fungi</taxon>
        <taxon>Fungi incertae sedis</taxon>
        <taxon>Zoopagomycota</taxon>
        <taxon>Kickxellomycotina</taxon>
        <taxon>Kickxellomycetes</taxon>
        <taxon>Kickxellales</taxon>
        <taxon>Kickxellaceae</taxon>
        <taxon>Coemansia</taxon>
    </lineage>
</organism>
<keyword evidence="7 13" id="KW-0479">Metal-binding</keyword>
<dbReference type="Gene3D" id="3.10.10.20">
    <property type="match status" value="1"/>
</dbReference>
<dbReference type="InterPro" id="IPR021891">
    <property type="entry name" value="Telomerase_RBD"/>
</dbReference>
<dbReference type="Pfam" id="PF21399">
    <property type="entry name" value="TERT_C"/>
    <property type="match status" value="1"/>
</dbReference>
<dbReference type="EC" id="2.7.7.49" evidence="2 13"/>
<dbReference type="InterPro" id="IPR043502">
    <property type="entry name" value="DNA/RNA_pol_sf"/>
</dbReference>
<dbReference type="Gene3D" id="1.10.10.2210">
    <property type="match status" value="1"/>
</dbReference>
<protein>
    <recommendedName>
        <fullName evidence="3 13">Telomerase reverse transcriptase</fullName>
        <ecNumber evidence="2 13">2.7.7.49</ecNumber>
    </recommendedName>
    <alternativeName>
        <fullName evidence="13">Telomerase catalytic subunit</fullName>
    </alternativeName>
</protein>
<evidence type="ECO:0000256" key="13">
    <source>
        <dbReference type="RuleBase" id="RU365061"/>
    </source>
</evidence>
<comment type="catalytic activity">
    <reaction evidence="12 13">
        <text>DNA(n) + a 2'-deoxyribonucleoside 5'-triphosphate = DNA(n+1) + diphosphate</text>
        <dbReference type="Rhea" id="RHEA:22508"/>
        <dbReference type="Rhea" id="RHEA-COMP:17339"/>
        <dbReference type="Rhea" id="RHEA-COMP:17340"/>
        <dbReference type="ChEBI" id="CHEBI:33019"/>
        <dbReference type="ChEBI" id="CHEBI:61560"/>
        <dbReference type="ChEBI" id="CHEBI:173112"/>
        <dbReference type="EC" id="2.7.7.49"/>
    </reaction>
</comment>
<dbReference type="Proteomes" id="UP001151295">
    <property type="component" value="Unassembled WGS sequence"/>
</dbReference>
<keyword evidence="10 13" id="KW-0695">RNA-directed DNA polymerase</keyword>
<dbReference type="InterPro" id="IPR049139">
    <property type="entry name" value="TERT_C"/>
</dbReference>
<name>A0ABQ8PIC6_9FUNG</name>
<dbReference type="PROSITE" id="PS50878">
    <property type="entry name" value="RT_POL"/>
    <property type="match status" value="1"/>
</dbReference>
<dbReference type="GO" id="GO:0003964">
    <property type="term" value="F:RNA-directed DNA polymerase activity"/>
    <property type="evidence" value="ECO:0007669"/>
    <property type="project" value="UniProtKB-KW"/>
</dbReference>